<proteinExistence type="predicted"/>
<reference evidence="2" key="1">
    <citation type="submission" date="2018-01" db="EMBL/GenBank/DDBJ databases">
        <title>Direct submission.</title>
        <authorList>
            <person name="Ciacci N."/>
        </authorList>
    </citation>
    <scope>NUCLEOTIDE SEQUENCE [LARGE SCALE GENOMIC DNA]</scope>
</reference>
<organism evidence="1 2">
    <name type="scientific">Klebsiella phage vB_Kpn_F48</name>
    <dbReference type="NCBI Taxonomy" id="2070028"/>
    <lineage>
        <taxon>Viruses</taxon>
        <taxon>Duplodnaviria</taxon>
        <taxon>Heunggongvirae</taxon>
        <taxon>Uroviricota</taxon>
        <taxon>Caudoviricetes</taxon>
        <taxon>Marfavirus</taxon>
        <taxon>Marfavirus F48</taxon>
    </lineage>
</organism>
<sequence>MYGLFMWSRYYPCGGTGDFVDCYGSIEEAIEAARERKDFNDKYEVISSSFCSITSGYTNDL</sequence>
<evidence type="ECO:0000313" key="2">
    <source>
        <dbReference type="Proteomes" id="UP000240294"/>
    </source>
</evidence>
<evidence type="ECO:0000313" key="1">
    <source>
        <dbReference type="EMBL" id="AUO78896.1"/>
    </source>
</evidence>
<name>A0A2I6UG55_9CAUD</name>
<keyword evidence="2" id="KW-1185">Reference proteome</keyword>
<dbReference type="Proteomes" id="UP000240294">
    <property type="component" value="Genome"/>
</dbReference>
<accession>A0A2I6UG55</accession>
<protein>
    <submittedName>
        <fullName evidence="1">Uncharacterized protein</fullName>
    </submittedName>
</protein>
<gene>
    <name evidence="1" type="ORF">vBKpnF48_271</name>
</gene>
<dbReference type="EMBL" id="MG746602">
    <property type="protein sequence ID" value="AUO78896.1"/>
    <property type="molecule type" value="Genomic_DNA"/>
</dbReference>